<evidence type="ECO:0000256" key="3">
    <source>
        <dbReference type="ARBA" id="ARBA00023125"/>
    </source>
</evidence>
<dbReference type="STRING" id="342002.BST15_14075"/>
<dbReference type="Pfam" id="PF00126">
    <property type="entry name" value="HTH_1"/>
    <property type="match status" value="1"/>
</dbReference>
<dbReference type="AlphaFoldDB" id="A0A0F5MYT5"/>
<dbReference type="GO" id="GO:0003677">
    <property type="term" value="F:DNA binding"/>
    <property type="evidence" value="ECO:0007669"/>
    <property type="project" value="UniProtKB-KW"/>
</dbReference>
<evidence type="ECO:0000313" key="10">
    <source>
        <dbReference type="Proteomes" id="UP000192327"/>
    </source>
</evidence>
<protein>
    <submittedName>
        <fullName evidence="7">LysR family transcriptional regulator</fullName>
    </submittedName>
</protein>
<evidence type="ECO:0000256" key="5">
    <source>
        <dbReference type="ARBA" id="ARBA00023163"/>
    </source>
</evidence>
<keyword evidence="4" id="KW-0010">Activator</keyword>
<dbReference type="SUPFAM" id="SSF46785">
    <property type="entry name" value="Winged helix' DNA-binding domain"/>
    <property type="match status" value="1"/>
</dbReference>
<reference evidence="7" key="2">
    <citation type="submission" date="2015-04" db="EMBL/GenBank/DDBJ databases">
        <title>Genome sequence of Mycobacterium arupense strain GUC1.</title>
        <authorList>
            <person name="Greninger A.L."/>
            <person name="Cunningham G."/>
            <person name="Chiu C.Y."/>
            <person name="Miller S."/>
        </authorList>
    </citation>
    <scope>NUCLEOTIDE SEQUENCE</scope>
    <source>
        <strain evidence="7">GUC1</strain>
    </source>
</reference>
<dbReference type="OrthoDB" id="3181812at2"/>
<keyword evidence="5" id="KW-0804">Transcription</keyword>
<dbReference type="EMBL" id="MVHH01000030">
    <property type="protein sequence ID" value="OQZ95578.1"/>
    <property type="molecule type" value="Genomic_DNA"/>
</dbReference>
<keyword evidence="2" id="KW-0805">Transcription regulation</keyword>
<dbReference type="Gene3D" id="3.40.190.10">
    <property type="entry name" value="Periplasmic binding protein-like II"/>
    <property type="match status" value="2"/>
</dbReference>
<dbReference type="EMBL" id="LASW01000021">
    <property type="protein sequence ID" value="KKB99983.1"/>
    <property type="molecule type" value="Genomic_DNA"/>
</dbReference>
<evidence type="ECO:0000313" key="7">
    <source>
        <dbReference type="EMBL" id="KKB99983.1"/>
    </source>
</evidence>
<reference evidence="9" key="1">
    <citation type="submission" date="2015-04" db="EMBL/GenBank/DDBJ databases">
        <title>Genome sequence of Mycobacterium arupense GUC1.</title>
        <authorList>
            <person name="Greninger A.L."/>
            <person name="Cunningham G."/>
            <person name="Chiu C.Y."/>
            <person name="Miller S."/>
        </authorList>
    </citation>
    <scope>NUCLEOTIDE SEQUENCE [LARGE SCALE GENOMIC DNA]</scope>
    <source>
        <strain evidence="9">GUC1</strain>
    </source>
</reference>
<accession>A0A0F5MYT5</accession>
<dbReference type="InterPro" id="IPR036388">
    <property type="entry name" value="WH-like_DNA-bd_sf"/>
</dbReference>
<proteinExistence type="inferred from homology"/>
<evidence type="ECO:0000256" key="1">
    <source>
        <dbReference type="ARBA" id="ARBA00009437"/>
    </source>
</evidence>
<dbReference type="PROSITE" id="PS50931">
    <property type="entry name" value="HTH_LYSR"/>
    <property type="match status" value="1"/>
</dbReference>
<dbReference type="CDD" id="cd05466">
    <property type="entry name" value="PBP2_LTTR_substrate"/>
    <property type="match status" value="1"/>
</dbReference>
<dbReference type="InterPro" id="IPR036390">
    <property type="entry name" value="WH_DNA-bd_sf"/>
</dbReference>
<evidence type="ECO:0000256" key="2">
    <source>
        <dbReference type="ARBA" id="ARBA00023015"/>
    </source>
</evidence>
<reference evidence="8 10" key="3">
    <citation type="submission" date="2016-12" db="EMBL/GenBank/DDBJ databases">
        <title>The new phylogeny of genus Mycobacterium.</title>
        <authorList>
            <person name="Tortoli E."/>
            <person name="Trovato A."/>
            <person name="Cirillo D.M."/>
        </authorList>
    </citation>
    <scope>NUCLEOTIDE SEQUENCE [LARGE SCALE GENOMIC DNA]</scope>
    <source>
        <strain evidence="8 10">DSM 44942</strain>
    </source>
</reference>
<comment type="caution">
    <text evidence="7">The sequence shown here is derived from an EMBL/GenBank/DDBJ whole genome shotgun (WGS) entry which is preliminary data.</text>
</comment>
<dbReference type="InterPro" id="IPR000847">
    <property type="entry name" value="LysR_HTH_N"/>
</dbReference>
<evidence type="ECO:0000313" key="9">
    <source>
        <dbReference type="Proteomes" id="UP000034416"/>
    </source>
</evidence>
<dbReference type="PRINTS" id="PR00039">
    <property type="entry name" value="HTHLYSR"/>
</dbReference>
<evidence type="ECO:0000259" key="6">
    <source>
        <dbReference type="PROSITE" id="PS50931"/>
    </source>
</evidence>
<dbReference type="PANTHER" id="PTHR30346:SF0">
    <property type="entry name" value="HCA OPERON TRANSCRIPTIONAL ACTIVATOR HCAR"/>
    <property type="match status" value="1"/>
</dbReference>
<dbReference type="GO" id="GO:0032993">
    <property type="term" value="C:protein-DNA complex"/>
    <property type="evidence" value="ECO:0007669"/>
    <property type="project" value="TreeGrafter"/>
</dbReference>
<dbReference type="Gene3D" id="1.10.10.10">
    <property type="entry name" value="Winged helix-like DNA-binding domain superfamily/Winged helix DNA-binding domain"/>
    <property type="match status" value="1"/>
</dbReference>
<name>A0A0F5MYT5_9MYCO</name>
<evidence type="ECO:0000313" key="8">
    <source>
        <dbReference type="EMBL" id="OQZ95578.1"/>
    </source>
</evidence>
<keyword evidence="3" id="KW-0238">DNA-binding</keyword>
<dbReference type="Pfam" id="PF03466">
    <property type="entry name" value="LysR_substrate"/>
    <property type="match status" value="1"/>
</dbReference>
<dbReference type="Proteomes" id="UP000192327">
    <property type="component" value="Unassembled WGS sequence"/>
</dbReference>
<comment type="similarity">
    <text evidence="1">Belongs to the LysR transcriptional regulatory family.</text>
</comment>
<gene>
    <name evidence="8" type="ORF">BST15_14075</name>
    <name evidence="7" type="ORF">WR43_07270</name>
</gene>
<dbReference type="Proteomes" id="UP000034416">
    <property type="component" value="Unassembled WGS sequence"/>
</dbReference>
<organism evidence="7 9">
    <name type="scientific">Mycolicibacter arupensis</name>
    <dbReference type="NCBI Taxonomy" id="342002"/>
    <lineage>
        <taxon>Bacteria</taxon>
        <taxon>Bacillati</taxon>
        <taxon>Actinomycetota</taxon>
        <taxon>Actinomycetes</taxon>
        <taxon>Mycobacteriales</taxon>
        <taxon>Mycobacteriaceae</taxon>
        <taxon>Mycolicibacter</taxon>
    </lineage>
</organism>
<evidence type="ECO:0000256" key="4">
    <source>
        <dbReference type="ARBA" id="ARBA00023159"/>
    </source>
</evidence>
<dbReference type="SUPFAM" id="SSF53850">
    <property type="entry name" value="Periplasmic binding protein-like II"/>
    <property type="match status" value="1"/>
</dbReference>
<dbReference type="GO" id="GO:0003700">
    <property type="term" value="F:DNA-binding transcription factor activity"/>
    <property type="evidence" value="ECO:0007669"/>
    <property type="project" value="InterPro"/>
</dbReference>
<sequence length="302" mass="32625">MRIKQLEYVAAVTRLGSLRRAGESLKISQPALSETLRNLESELGVTLLDRQRSGARISADGRELLPHIVDILEAVDRLRSAASEQQRTRRMLRVGTVGGATVPLLLPAIAALQAQRGGTQVEVLTAIQEDIHRALREGSLDLGLANLLDGDDPESDLTTVHLLRGRPVVCLRADSALAQNSAICAEELRAQDLIAMRSGYAMHRFARRLFGTEMPTFLYSADGAEMGKLMVAQGLGVTILPDYSVAGDPLVRAGVLTLRPLEGDSTAVSLVMQTRAVRHVPQALGALQSALQQRALDYQLAI</sequence>
<dbReference type="PATRIC" id="fig|342002.3.peg.2341"/>
<keyword evidence="10" id="KW-1185">Reference proteome</keyword>
<dbReference type="InterPro" id="IPR005119">
    <property type="entry name" value="LysR_subst-bd"/>
</dbReference>
<feature type="domain" description="HTH lysR-type" evidence="6">
    <location>
        <begin position="1"/>
        <end position="58"/>
    </location>
</feature>
<dbReference type="PANTHER" id="PTHR30346">
    <property type="entry name" value="TRANSCRIPTIONAL DUAL REGULATOR HCAR-RELATED"/>
    <property type="match status" value="1"/>
</dbReference>